<dbReference type="AlphaFoldDB" id="U6KFC8"/>
<dbReference type="GO" id="GO:0006633">
    <property type="term" value="P:fatty acid biosynthetic process"/>
    <property type="evidence" value="ECO:0007669"/>
    <property type="project" value="TreeGrafter"/>
</dbReference>
<reference evidence="2" key="1">
    <citation type="submission" date="2013-10" db="EMBL/GenBank/DDBJ databases">
        <title>Genomic analysis of the causative agents of coccidiosis in chickens.</title>
        <authorList>
            <person name="Reid A.J."/>
            <person name="Blake D."/>
            <person name="Billington K."/>
            <person name="Browne H."/>
            <person name="Dunn M."/>
            <person name="Hung S."/>
            <person name="Kawahara F."/>
            <person name="Miranda-Saavedra D."/>
            <person name="Mourier T."/>
            <person name="Nagra H."/>
            <person name="Otto T.D."/>
            <person name="Rawlings N."/>
            <person name="Sanchez A."/>
            <person name="Sanders M."/>
            <person name="Subramaniam C."/>
            <person name="Tay Y."/>
            <person name="Dear P."/>
            <person name="Doerig C."/>
            <person name="Gruber A."/>
            <person name="Parkinson J."/>
            <person name="Shirley M."/>
            <person name="Wan K.L."/>
            <person name="Berriman M."/>
            <person name="Tomley F."/>
            <person name="Pain A."/>
        </authorList>
    </citation>
    <scope>NUCLEOTIDE SEQUENCE [LARGE SCALE GENOMIC DNA]</scope>
    <source>
        <strain evidence="2">Houghton</strain>
    </source>
</reference>
<dbReference type="OrthoDB" id="196847at2759"/>
<dbReference type="InterPro" id="IPR011763">
    <property type="entry name" value="COA_CT_C"/>
</dbReference>
<dbReference type="InterPro" id="IPR034733">
    <property type="entry name" value="AcCoA_carboxyl_beta"/>
</dbReference>
<dbReference type="PANTHER" id="PTHR45728:SF3">
    <property type="entry name" value="ACETYL-COA CARBOXYLASE"/>
    <property type="match status" value="1"/>
</dbReference>
<dbReference type="RefSeq" id="XP_037879028.1">
    <property type="nucleotide sequence ID" value="XM_038023174.1"/>
</dbReference>
<dbReference type="PROSITE" id="PS50989">
    <property type="entry name" value="COA_CT_CTER"/>
    <property type="match status" value="1"/>
</dbReference>
<accession>U6KFC8</accession>
<feature type="domain" description="CoA carboxyltransferase C-terminal" evidence="1">
    <location>
        <begin position="1"/>
        <end position="173"/>
    </location>
</feature>
<dbReference type="GeneID" id="60404659"/>
<dbReference type="EMBL" id="HG736701">
    <property type="protein sequence ID" value="CDJ36740.1"/>
    <property type="molecule type" value="Genomic_DNA"/>
</dbReference>
<organism evidence="2 3">
    <name type="scientific">Eimeria mitis</name>
    <dbReference type="NCBI Taxonomy" id="44415"/>
    <lineage>
        <taxon>Eukaryota</taxon>
        <taxon>Sar</taxon>
        <taxon>Alveolata</taxon>
        <taxon>Apicomplexa</taxon>
        <taxon>Conoidasida</taxon>
        <taxon>Coccidia</taxon>
        <taxon>Eucoccidiorida</taxon>
        <taxon>Eimeriorina</taxon>
        <taxon>Eimeriidae</taxon>
        <taxon>Eimeria</taxon>
    </lineage>
</organism>
<dbReference type="PANTHER" id="PTHR45728">
    <property type="entry name" value="ACETYL-COA CARBOXYLASE, ISOFORM A"/>
    <property type="match status" value="1"/>
</dbReference>
<protein>
    <recommendedName>
        <fullName evidence="1">CoA carboxyltransferase C-terminal domain-containing protein</fullName>
    </recommendedName>
</protein>
<dbReference type="Pfam" id="PF01039">
    <property type="entry name" value="Carboxyl_trans"/>
    <property type="match status" value="1"/>
</dbReference>
<dbReference type="SUPFAM" id="SSF52096">
    <property type="entry name" value="ClpP/crotonase"/>
    <property type="match status" value="1"/>
</dbReference>
<keyword evidence="3" id="KW-1185">Reference proteome</keyword>
<proteinExistence type="predicted"/>
<dbReference type="InterPro" id="IPR049076">
    <property type="entry name" value="ACCA"/>
</dbReference>
<dbReference type="Gene3D" id="3.90.226.10">
    <property type="entry name" value="2-enoyl-CoA Hydratase, Chain A, domain 1"/>
    <property type="match status" value="1"/>
</dbReference>
<evidence type="ECO:0000259" key="1">
    <source>
        <dbReference type="PROSITE" id="PS50989"/>
    </source>
</evidence>
<gene>
    <name evidence="2" type="ORF">EMH_0094990</name>
</gene>
<name>U6KFC8_9EIME</name>
<dbReference type="InterPro" id="IPR029045">
    <property type="entry name" value="ClpP/crotonase-like_dom_sf"/>
</dbReference>
<evidence type="ECO:0000313" key="3">
    <source>
        <dbReference type="Proteomes" id="UP000030744"/>
    </source>
</evidence>
<dbReference type="Proteomes" id="UP000030744">
    <property type="component" value="Unassembled WGS sequence"/>
</dbReference>
<sequence length="173" mass="20222">MFNEVLKFGSMIVDALRVYRHPVFVYIPPYGELRGGSWVVIDPTINSSQMELYADELARGGVLEPPGICEIKFKEAERRKLMHQNDHTLQQWQRELEAATTPEEAEEIKEKIKKRENLLMPVYTQVAHVYADLHDRAPRMAARGGVRRILSWPKAREFFYWRVRRRLAANSVV</sequence>
<dbReference type="VEuPathDB" id="ToxoDB:EMH_0094990"/>
<dbReference type="GO" id="GO:0003989">
    <property type="term" value="F:acetyl-CoA carboxylase activity"/>
    <property type="evidence" value="ECO:0007669"/>
    <property type="project" value="InterPro"/>
</dbReference>
<reference evidence="2" key="2">
    <citation type="submission" date="2013-10" db="EMBL/GenBank/DDBJ databases">
        <authorList>
            <person name="Aslett M."/>
        </authorList>
    </citation>
    <scope>NUCLEOTIDE SEQUENCE [LARGE SCALE GENOMIC DNA]</scope>
    <source>
        <strain evidence="2">Houghton</strain>
    </source>
</reference>
<evidence type="ECO:0000313" key="2">
    <source>
        <dbReference type="EMBL" id="CDJ36740.1"/>
    </source>
</evidence>